<organism evidence="8 10">
    <name type="scientific">Mycena metata</name>
    <dbReference type="NCBI Taxonomy" id="1033252"/>
    <lineage>
        <taxon>Eukaryota</taxon>
        <taxon>Fungi</taxon>
        <taxon>Dikarya</taxon>
        <taxon>Basidiomycota</taxon>
        <taxon>Agaricomycotina</taxon>
        <taxon>Agaricomycetes</taxon>
        <taxon>Agaricomycetidae</taxon>
        <taxon>Agaricales</taxon>
        <taxon>Marasmiineae</taxon>
        <taxon>Mycenaceae</taxon>
        <taxon>Mycena</taxon>
    </lineage>
</organism>
<feature type="compositionally biased region" description="Acidic residues" evidence="6">
    <location>
        <begin position="161"/>
        <end position="170"/>
    </location>
</feature>
<name>A0AAD7DFZ1_9AGAR</name>
<comment type="caution">
    <text evidence="8">The sequence shown here is derived from an EMBL/GenBank/DDBJ whole genome shotgun (WGS) entry which is preliminary data.</text>
</comment>
<dbReference type="InterPro" id="IPR001510">
    <property type="entry name" value="Znf_PARP"/>
</dbReference>
<evidence type="ECO:0000256" key="5">
    <source>
        <dbReference type="ARBA" id="ARBA00023242"/>
    </source>
</evidence>
<evidence type="ECO:0000256" key="4">
    <source>
        <dbReference type="ARBA" id="ARBA00022833"/>
    </source>
</evidence>
<dbReference type="AlphaFoldDB" id="A0AAD7DFZ1"/>
<feature type="compositionally biased region" description="Basic residues" evidence="6">
    <location>
        <begin position="148"/>
        <end position="158"/>
    </location>
</feature>
<keyword evidence="4" id="KW-0862">Zinc</keyword>
<dbReference type="SUPFAM" id="SSF57716">
    <property type="entry name" value="Glucocorticoid receptor-like (DNA-binding domain)"/>
    <property type="match status" value="1"/>
</dbReference>
<protein>
    <recommendedName>
        <fullName evidence="7">PARP-type domain-containing protein</fullName>
    </recommendedName>
</protein>
<evidence type="ECO:0000256" key="2">
    <source>
        <dbReference type="ARBA" id="ARBA00022723"/>
    </source>
</evidence>
<evidence type="ECO:0000256" key="3">
    <source>
        <dbReference type="ARBA" id="ARBA00022771"/>
    </source>
</evidence>
<evidence type="ECO:0000313" key="9">
    <source>
        <dbReference type="EMBL" id="KAJ7727929.1"/>
    </source>
</evidence>
<evidence type="ECO:0000259" key="7">
    <source>
        <dbReference type="PROSITE" id="PS50064"/>
    </source>
</evidence>
<comment type="subcellular location">
    <subcellularLocation>
        <location evidence="1">Nucleus</location>
    </subcellularLocation>
</comment>
<dbReference type="GO" id="GO:0003677">
    <property type="term" value="F:DNA binding"/>
    <property type="evidence" value="ECO:0007669"/>
    <property type="project" value="InterPro"/>
</dbReference>
<dbReference type="GO" id="GO:0005634">
    <property type="term" value="C:nucleus"/>
    <property type="evidence" value="ECO:0007669"/>
    <property type="project" value="UniProtKB-SubCell"/>
</dbReference>
<evidence type="ECO:0000256" key="1">
    <source>
        <dbReference type="ARBA" id="ARBA00004123"/>
    </source>
</evidence>
<dbReference type="SMART" id="SM01336">
    <property type="entry name" value="zf-PARP"/>
    <property type="match status" value="1"/>
</dbReference>
<gene>
    <name evidence="9" type="ORF">B0H16DRAFT_1589752</name>
    <name evidence="8" type="ORF">B0H16DRAFT_1655575</name>
</gene>
<evidence type="ECO:0000256" key="6">
    <source>
        <dbReference type="SAM" id="MobiDB-lite"/>
    </source>
</evidence>
<dbReference type="Proteomes" id="UP001215598">
    <property type="component" value="Unassembled WGS sequence"/>
</dbReference>
<accession>A0AAD7DFZ1</accession>
<dbReference type="Gene3D" id="3.30.1740.10">
    <property type="entry name" value="Zinc finger, PARP-type"/>
    <property type="match status" value="1"/>
</dbReference>
<feature type="region of interest" description="Disordered" evidence="6">
    <location>
        <begin position="85"/>
        <end position="240"/>
    </location>
</feature>
<sequence length="255" mass="27931">MSDNEGGKKGGYRLEYAKSSRAKCKGGKPCKGTTLEKGELRFGSLVEMMGKTSFAWRHWGCTTAKVLANVKKVHDAADEVDGFEELSAEDQARVSKAWEEGHVADEDIPESARKPAGDDDDEDETPKKKKSAPRKKKADAEDGDEPKPKKKAAPRKKKAADDDEDAGDEETEKKAKKPAPKKRAPKKKKDESDEGEDFTKEMDDVKGESDDEGANSEEEKPKKKAAKKAPAKAKAAPKKKAKKVSIILLSLCLFL</sequence>
<dbReference type="GO" id="GO:0008270">
    <property type="term" value="F:zinc ion binding"/>
    <property type="evidence" value="ECO:0007669"/>
    <property type="project" value="UniProtKB-KW"/>
</dbReference>
<dbReference type="PROSITE" id="PS50064">
    <property type="entry name" value="ZF_PARP_2"/>
    <property type="match status" value="1"/>
</dbReference>
<keyword evidence="2" id="KW-0479">Metal-binding</keyword>
<dbReference type="Pfam" id="PF00645">
    <property type="entry name" value="zf-PARP"/>
    <property type="match status" value="1"/>
</dbReference>
<feature type="compositionally biased region" description="Basic residues" evidence="6">
    <location>
        <begin position="174"/>
        <end position="187"/>
    </location>
</feature>
<dbReference type="EMBL" id="JARKIB010000176">
    <property type="protein sequence ID" value="KAJ7727929.1"/>
    <property type="molecule type" value="Genomic_DNA"/>
</dbReference>
<feature type="compositionally biased region" description="Basic and acidic residues" evidence="6">
    <location>
        <begin position="197"/>
        <end position="208"/>
    </location>
</feature>
<evidence type="ECO:0000313" key="10">
    <source>
        <dbReference type="Proteomes" id="UP001215598"/>
    </source>
</evidence>
<feature type="compositionally biased region" description="Basic and acidic residues" evidence="6">
    <location>
        <begin position="90"/>
        <end position="117"/>
    </location>
</feature>
<feature type="domain" description="PARP-type" evidence="7">
    <location>
        <begin position="12"/>
        <end position="102"/>
    </location>
</feature>
<keyword evidence="3" id="KW-0863">Zinc-finger</keyword>
<feature type="compositionally biased region" description="Basic residues" evidence="6">
    <location>
        <begin position="222"/>
        <end position="240"/>
    </location>
</feature>
<dbReference type="EMBL" id="JARKIB010000858">
    <property type="protein sequence ID" value="KAJ7690163.1"/>
    <property type="molecule type" value="Genomic_DNA"/>
</dbReference>
<dbReference type="InterPro" id="IPR036957">
    <property type="entry name" value="Znf_PARP_sf"/>
</dbReference>
<feature type="compositionally biased region" description="Basic residues" evidence="6">
    <location>
        <begin position="127"/>
        <end position="137"/>
    </location>
</feature>
<keyword evidence="5" id="KW-0539">Nucleus</keyword>
<keyword evidence="10" id="KW-1185">Reference proteome</keyword>
<proteinExistence type="predicted"/>
<reference evidence="8" key="1">
    <citation type="submission" date="2023-03" db="EMBL/GenBank/DDBJ databases">
        <title>Massive genome expansion in bonnet fungi (Mycena s.s.) driven by repeated elements and novel gene families across ecological guilds.</title>
        <authorList>
            <consortium name="Lawrence Berkeley National Laboratory"/>
            <person name="Harder C.B."/>
            <person name="Miyauchi S."/>
            <person name="Viragh M."/>
            <person name="Kuo A."/>
            <person name="Thoen E."/>
            <person name="Andreopoulos B."/>
            <person name="Lu D."/>
            <person name="Skrede I."/>
            <person name="Drula E."/>
            <person name="Henrissat B."/>
            <person name="Morin E."/>
            <person name="Kohler A."/>
            <person name="Barry K."/>
            <person name="LaButti K."/>
            <person name="Morin E."/>
            <person name="Salamov A."/>
            <person name="Lipzen A."/>
            <person name="Mereny Z."/>
            <person name="Hegedus B."/>
            <person name="Baldrian P."/>
            <person name="Stursova M."/>
            <person name="Weitz H."/>
            <person name="Taylor A."/>
            <person name="Grigoriev I.V."/>
            <person name="Nagy L.G."/>
            <person name="Martin F."/>
            <person name="Kauserud H."/>
        </authorList>
    </citation>
    <scope>NUCLEOTIDE SEQUENCE</scope>
    <source>
        <strain evidence="8">CBHHK182m</strain>
    </source>
</reference>
<evidence type="ECO:0000313" key="8">
    <source>
        <dbReference type="EMBL" id="KAJ7690163.1"/>
    </source>
</evidence>